<feature type="compositionally biased region" description="Low complexity" evidence="1">
    <location>
        <begin position="7"/>
        <end position="20"/>
    </location>
</feature>
<dbReference type="STRING" id="139825.A0A401GGJ4"/>
<dbReference type="AlphaFoldDB" id="A0A401GGJ4"/>
<dbReference type="EMBL" id="BFAD01000003">
    <property type="protein sequence ID" value="GBE81314.1"/>
    <property type="molecule type" value="Genomic_DNA"/>
</dbReference>
<keyword evidence="3" id="KW-1185">Reference proteome</keyword>
<dbReference type="GeneID" id="38778231"/>
<reference evidence="2 3" key="1">
    <citation type="journal article" date="2018" name="Sci. Rep.">
        <title>Genome sequence of the cauliflower mushroom Sparassis crispa (Hanabiratake) and its association with beneficial usage.</title>
        <authorList>
            <person name="Kiyama R."/>
            <person name="Furutani Y."/>
            <person name="Kawaguchi K."/>
            <person name="Nakanishi T."/>
        </authorList>
    </citation>
    <scope>NUCLEOTIDE SEQUENCE [LARGE SCALE GENOMIC DNA]</scope>
</reference>
<comment type="caution">
    <text evidence="2">The sequence shown here is derived from an EMBL/GenBank/DDBJ whole genome shotgun (WGS) entry which is preliminary data.</text>
</comment>
<dbReference type="InParanoid" id="A0A401GGJ4"/>
<proteinExistence type="predicted"/>
<evidence type="ECO:0000256" key="1">
    <source>
        <dbReference type="SAM" id="MobiDB-lite"/>
    </source>
</evidence>
<dbReference type="Proteomes" id="UP000287166">
    <property type="component" value="Unassembled WGS sequence"/>
</dbReference>
<dbReference type="RefSeq" id="XP_027612227.1">
    <property type="nucleotide sequence ID" value="XM_027756426.1"/>
</dbReference>
<gene>
    <name evidence="2" type="ORF">SCP_0310410</name>
</gene>
<evidence type="ECO:0000313" key="3">
    <source>
        <dbReference type="Proteomes" id="UP000287166"/>
    </source>
</evidence>
<feature type="region of interest" description="Disordered" evidence="1">
    <location>
        <begin position="311"/>
        <end position="370"/>
    </location>
</feature>
<protein>
    <submittedName>
        <fullName evidence="2">Uncharacterized protein</fullName>
    </submittedName>
</protein>
<dbReference type="OrthoDB" id="3238644at2759"/>
<accession>A0A401GGJ4</accession>
<name>A0A401GGJ4_9APHY</name>
<evidence type="ECO:0000313" key="2">
    <source>
        <dbReference type="EMBL" id="GBE81314.1"/>
    </source>
</evidence>
<feature type="compositionally biased region" description="Low complexity" evidence="1">
    <location>
        <begin position="322"/>
        <end position="352"/>
    </location>
</feature>
<feature type="region of interest" description="Disordered" evidence="1">
    <location>
        <begin position="1"/>
        <end position="133"/>
    </location>
</feature>
<feature type="region of interest" description="Disordered" evidence="1">
    <location>
        <begin position="490"/>
        <end position="516"/>
    </location>
</feature>
<feature type="compositionally biased region" description="Low complexity" evidence="1">
    <location>
        <begin position="91"/>
        <end position="105"/>
    </location>
</feature>
<organism evidence="2 3">
    <name type="scientific">Sparassis crispa</name>
    <dbReference type="NCBI Taxonomy" id="139825"/>
    <lineage>
        <taxon>Eukaryota</taxon>
        <taxon>Fungi</taxon>
        <taxon>Dikarya</taxon>
        <taxon>Basidiomycota</taxon>
        <taxon>Agaricomycotina</taxon>
        <taxon>Agaricomycetes</taxon>
        <taxon>Polyporales</taxon>
        <taxon>Sparassidaceae</taxon>
        <taxon>Sparassis</taxon>
    </lineage>
</organism>
<feature type="compositionally biased region" description="Basic and acidic residues" evidence="1">
    <location>
        <begin position="66"/>
        <end position="77"/>
    </location>
</feature>
<sequence>MHRATPSSSSSASSSSSTMSSKERKLTREQLLQSLEILGPLTVPLSPYLPPSPPVSRDNSPNPLKRRLDTDSDESQRKKPRVNSSAKPSNSDPSASHPTPSTSRSSRQHEPSEDGEVREETSNPITAIPHYVPVRRPRRGNRLPYDDIYVKYHSLGRTLKYSGETRLWSTYPPTYPDYQPLVTPIPVTSPYHKYGSLLARIELVDALINFVYAIWAKDYSRPGYIRAWSTVDGYLNFTKDKWIKEDCDEREKVFLGLIYMIEGFIRGRESTHGSKQIDEGNEWIMKRLKIQAAAEVAREAAAAEAARAAVTASQLTPPMLPSPVSVTSGSSSNSTPTTKQEPTSAPSSATSAKSQGKPTRQEDPLPPKHITVPVHSHFIQDRKTQSNGVHGAVVAFDHAQRFLTLPILAKHYPRTFARTVYTSLTATDEHEPDFDDDECELFWPGQALAGRGLGWVCLMGKSLINEFSKPYGYRGIDGVILKLDGDSGVGDGTIPASTPPSQRKRMAAAADPSAPR</sequence>